<accession>A0A1H3FCF5</accession>
<keyword evidence="2" id="KW-1185">Reference proteome</keyword>
<dbReference type="Proteomes" id="UP000183918">
    <property type="component" value="Unassembled WGS sequence"/>
</dbReference>
<dbReference type="OrthoDB" id="9955828at2"/>
<protein>
    <submittedName>
        <fullName evidence="1">Uncharacterized protein</fullName>
    </submittedName>
</protein>
<gene>
    <name evidence="1" type="ORF">SAMN02910414_00216</name>
</gene>
<dbReference type="EMBL" id="FNPG01000004">
    <property type="protein sequence ID" value="SDX87864.1"/>
    <property type="molecule type" value="Genomic_DNA"/>
</dbReference>
<name>A0A1H3FCF5_9FIRM</name>
<evidence type="ECO:0000313" key="1">
    <source>
        <dbReference type="EMBL" id="SDX87864.1"/>
    </source>
</evidence>
<proteinExistence type="predicted"/>
<evidence type="ECO:0000313" key="2">
    <source>
        <dbReference type="Proteomes" id="UP000183918"/>
    </source>
</evidence>
<dbReference type="AlphaFoldDB" id="A0A1H3FCF5"/>
<dbReference type="RefSeq" id="WP_074715262.1">
    <property type="nucleotide sequence ID" value="NZ_FNPG01000004.1"/>
</dbReference>
<reference evidence="1 2" key="1">
    <citation type="submission" date="2016-10" db="EMBL/GenBank/DDBJ databases">
        <authorList>
            <person name="de Groot N.N."/>
        </authorList>
    </citation>
    <scope>NUCLEOTIDE SEQUENCE [LARGE SCALE GENOMIC DNA]</scope>
    <source>
        <strain evidence="1 2">DSM 14045</strain>
    </source>
</reference>
<sequence length="362" mass="42480">MVKIKIKDKNDEKNQINFLYVYENEFDSAIDYKIQSEILRKKIKSFYRFNEESSLDRFSKMSNIALSNEVAKIAKHIVGQYEFFQVSDINKEAYIFSHLVENPDAFKNSLEKLTSLYGVSNLSDRPILAIIYANKRGILNIVNDNANINLLVSIEVDVNFSEKKNSIYDVDKMFLNDLFDTLPVKSKFSHKSGLVTGYSHDETNLNDIKYFNMLEDFFWNEFEHKLLCGRIVEQLEKSENKEREEEAIMDNENIVSDSDDNIDLNEELLKVLENRYKLQTTAVYECKSLDTICKLLKYMPKKDNKMLKTMIYKMKNKYYFSNSCLKNTSLFCEYNVCETYISASYIKEHGRRINNFAVLLSL</sequence>
<organism evidence="1 2">
    <name type="scientific">Lachnobacterium bovis DSM 14045</name>
    <dbReference type="NCBI Taxonomy" id="1122142"/>
    <lineage>
        <taxon>Bacteria</taxon>
        <taxon>Bacillati</taxon>
        <taxon>Bacillota</taxon>
        <taxon>Clostridia</taxon>
        <taxon>Lachnospirales</taxon>
        <taxon>Lachnospiraceae</taxon>
        <taxon>Lachnobacterium</taxon>
    </lineage>
</organism>